<accession>A0A544QUZ7</accession>
<evidence type="ECO:0000259" key="2">
    <source>
        <dbReference type="Pfam" id="PF01458"/>
    </source>
</evidence>
<sequence>MNNIELNLLKEVADMRMGKPLMGAFNIRRNGEGIERKSTEDVAIIPKTDKPGIDIIVKPGSKPEDVHIPVIVTESGVKDKVYNDFIIGEGAEVTIVAGCGIHNCGSHDSQHDGVHKFILKKGAKLKYTEKHYGEGTEGAGKRILNPVTIVEMEEDSYCEMETVQIKGVDSTKRDLDATLGKNAKIVILERLLTHDNQFAESNMEVVLKGEGSSAQVISRTVGQDNSVQVFNPRVIGEEQCTAHVQCDSILMGDAKIRSIPEIAAEHPDAMLVHEAAIGKIAGDQILKLMTLGLTAEEAEQQILNCFLK</sequence>
<dbReference type="EMBL" id="SGJB01000009">
    <property type="protein sequence ID" value="TQQ84533.1"/>
    <property type="molecule type" value="Genomic_DNA"/>
</dbReference>
<dbReference type="SUPFAM" id="SSF101960">
    <property type="entry name" value="Stabilizer of iron transporter SufD"/>
    <property type="match status" value="1"/>
</dbReference>
<evidence type="ECO:0000256" key="1">
    <source>
        <dbReference type="ARBA" id="ARBA00043967"/>
    </source>
</evidence>
<dbReference type="PANTHER" id="PTHR30508:SF1">
    <property type="entry name" value="UPF0051 PROTEIN ABCI8, CHLOROPLASTIC-RELATED"/>
    <property type="match status" value="1"/>
</dbReference>
<dbReference type="Pfam" id="PF01458">
    <property type="entry name" value="SUFBD_core"/>
    <property type="match status" value="1"/>
</dbReference>
<dbReference type="OrthoDB" id="9782689at2"/>
<gene>
    <name evidence="3" type="ORF">EXD82_05960</name>
</gene>
<evidence type="ECO:0000313" key="4">
    <source>
        <dbReference type="Proteomes" id="UP000317863"/>
    </source>
</evidence>
<dbReference type="PANTHER" id="PTHR30508">
    <property type="entry name" value="FES CLUSTER ASSEMBLY PROTEIN SUF"/>
    <property type="match status" value="1"/>
</dbReference>
<proteinExistence type="inferred from homology"/>
<dbReference type="InterPro" id="IPR055346">
    <property type="entry name" value="Fe-S_cluster_assembly_SufBD"/>
</dbReference>
<comment type="caution">
    <text evidence="3">The sequence shown here is derived from an EMBL/GenBank/DDBJ whole genome shotgun (WGS) entry which is preliminary data.</text>
</comment>
<keyword evidence="4" id="KW-1185">Reference proteome</keyword>
<name>A0A544QUZ7_9FIRM</name>
<evidence type="ECO:0000313" key="3">
    <source>
        <dbReference type="EMBL" id="TQQ84533.1"/>
    </source>
</evidence>
<dbReference type="Proteomes" id="UP000317863">
    <property type="component" value="Unassembled WGS sequence"/>
</dbReference>
<dbReference type="InterPro" id="IPR000825">
    <property type="entry name" value="SUF_FeS_clus_asmbl_SufBD_core"/>
</dbReference>
<organism evidence="3 4">
    <name type="scientific">Peptacetobacter hominis</name>
    <dbReference type="NCBI Taxonomy" id="2743610"/>
    <lineage>
        <taxon>Bacteria</taxon>
        <taxon>Bacillati</taxon>
        <taxon>Bacillota</taxon>
        <taxon>Clostridia</taxon>
        <taxon>Peptostreptococcales</taxon>
        <taxon>Peptostreptococcaceae</taxon>
        <taxon>Peptacetobacter</taxon>
    </lineage>
</organism>
<dbReference type="RefSeq" id="WP_142536008.1">
    <property type="nucleotide sequence ID" value="NZ_SGJB01000009.1"/>
</dbReference>
<protein>
    <submittedName>
        <fullName evidence="3">SufD family Fe-S cluster assembly protein</fullName>
    </submittedName>
</protein>
<reference evidence="3 4" key="1">
    <citation type="submission" date="2019-02" db="EMBL/GenBank/DDBJ databases">
        <title>Peptostreptococcaceae bacterium ZHW00191 nov., a new bacterium isolated from the human gut.</title>
        <authorList>
            <person name="Zhou H.-W."/>
            <person name="Chen X.-J."/>
        </authorList>
    </citation>
    <scope>NUCLEOTIDE SEQUENCE [LARGE SCALE GENOMIC DNA]</scope>
    <source>
        <strain evidence="3 4">ZHW00191</strain>
    </source>
</reference>
<dbReference type="AlphaFoldDB" id="A0A544QUZ7"/>
<feature type="domain" description="SUF system FeS cluster assembly SufBD core" evidence="2">
    <location>
        <begin position="86"/>
        <end position="305"/>
    </location>
</feature>
<comment type="similarity">
    <text evidence="1">Belongs to the iron-sulfur cluster assembly SufBD family.</text>
</comment>
<dbReference type="GO" id="GO:0016226">
    <property type="term" value="P:iron-sulfur cluster assembly"/>
    <property type="evidence" value="ECO:0007669"/>
    <property type="project" value="InterPro"/>
</dbReference>
<dbReference type="InterPro" id="IPR037284">
    <property type="entry name" value="SUF_FeS_clus_asmbl_SufBD_sf"/>
</dbReference>